<evidence type="ECO:0000256" key="3">
    <source>
        <dbReference type="ARBA" id="ARBA00022839"/>
    </source>
</evidence>
<dbReference type="InterPro" id="IPR012337">
    <property type="entry name" value="RNaseH-like_sf"/>
</dbReference>
<name>A0AA44XUN3_BURVI</name>
<comment type="caution">
    <text evidence="5">The sequence shown here is derived from an EMBL/GenBank/DDBJ whole genome shotgun (WGS) entry which is preliminary data.</text>
</comment>
<dbReference type="InterPro" id="IPR051274">
    <property type="entry name" value="3-5_Exoribonuclease"/>
</dbReference>
<keyword evidence="1" id="KW-0540">Nuclease</keyword>
<sequence>MNAEFGHIATPPTILVVDVEATCSENEPDFDMEMIEVAAVWVGADGSILDRFQSFVRPIFNPQLEQFCTQLTGITQADVDAAPLFPEVADALRAFVARHLQAGSIWTSWGSYDRTQFTRDSARHDVSMPIALPHENAKSMFAKTQRIGKQVGMARACALAGLPLIGTHHRALDDALNVSRLLPWVRERRPLVADRG</sequence>
<gene>
    <name evidence="5" type="ORF">C6T65_32895</name>
</gene>
<reference evidence="5 6" key="1">
    <citation type="submission" date="2018-03" db="EMBL/GenBank/DDBJ databases">
        <authorList>
            <person name="Nguyen K."/>
            <person name="Fouts D."/>
            <person name="Sutton G."/>
        </authorList>
    </citation>
    <scope>NUCLEOTIDE SEQUENCE [LARGE SCALE GENOMIC DNA]</scope>
    <source>
        <strain evidence="5 6">AU3578</strain>
    </source>
</reference>
<dbReference type="PANTHER" id="PTHR23044">
    <property type="entry name" value="3'-5' EXONUCLEASE ERI1-RELATED"/>
    <property type="match status" value="1"/>
</dbReference>
<keyword evidence="3 5" id="KW-0269">Exonuclease</keyword>
<dbReference type="SUPFAM" id="SSF53098">
    <property type="entry name" value="Ribonuclease H-like"/>
    <property type="match status" value="1"/>
</dbReference>
<dbReference type="GO" id="GO:0006259">
    <property type="term" value="P:DNA metabolic process"/>
    <property type="evidence" value="ECO:0007669"/>
    <property type="project" value="UniProtKB-ARBA"/>
</dbReference>
<organism evidence="5 6">
    <name type="scientific">Burkholderia vietnamiensis</name>
    <dbReference type="NCBI Taxonomy" id="60552"/>
    <lineage>
        <taxon>Bacteria</taxon>
        <taxon>Pseudomonadati</taxon>
        <taxon>Pseudomonadota</taxon>
        <taxon>Betaproteobacteria</taxon>
        <taxon>Burkholderiales</taxon>
        <taxon>Burkholderiaceae</taxon>
        <taxon>Burkholderia</taxon>
        <taxon>Burkholderia cepacia complex</taxon>
    </lineage>
</organism>
<evidence type="ECO:0000313" key="5">
    <source>
        <dbReference type="EMBL" id="PRH38225.1"/>
    </source>
</evidence>
<dbReference type="RefSeq" id="WP_060080879.1">
    <property type="nucleotide sequence ID" value="NZ_CADFFR010000050.1"/>
</dbReference>
<dbReference type="Gene3D" id="3.30.420.10">
    <property type="entry name" value="Ribonuclease H-like superfamily/Ribonuclease H"/>
    <property type="match status" value="1"/>
</dbReference>
<proteinExistence type="predicted"/>
<keyword evidence="2" id="KW-0378">Hydrolase</keyword>
<dbReference type="InterPro" id="IPR047201">
    <property type="entry name" value="ERI-1_3'hExo-like"/>
</dbReference>
<protein>
    <submittedName>
        <fullName evidence="5">3'-5' exonuclease</fullName>
    </submittedName>
</protein>
<evidence type="ECO:0000313" key="6">
    <source>
        <dbReference type="Proteomes" id="UP000237632"/>
    </source>
</evidence>
<dbReference type="SMART" id="SM00479">
    <property type="entry name" value="EXOIII"/>
    <property type="match status" value="1"/>
</dbReference>
<dbReference type="InterPro" id="IPR036397">
    <property type="entry name" value="RNaseH_sf"/>
</dbReference>
<accession>A0AA44XUN3</accession>
<dbReference type="AlphaFoldDB" id="A0AA44XUN3"/>
<dbReference type="GO" id="GO:0000175">
    <property type="term" value="F:3'-5'-RNA exonuclease activity"/>
    <property type="evidence" value="ECO:0007669"/>
    <property type="project" value="InterPro"/>
</dbReference>
<dbReference type="GO" id="GO:0003676">
    <property type="term" value="F:nucleic acid binding"/>
    <property type="evidence" value="ECO:0007669"/>
    <property type="project" value="InterPro"/>
</dbReference>
<evidence type="ECO:0000256" key="1">
    <source>
        <dbReference type="ARBA" id="ARBA00022722"/>
    </source>
</evidence>
<evidence type="ECO:0000259" key="4">
    <source>
        <dbReference type="SMART" id="SM00479"/>
    </source>
</evidence>
<dbReference type="Pfam" id="PF00929">
    <property type="entry name" value="RNase_T"/>
    <property type="match status" value="1"/>
</dbReference>
<dbReference type="CDD" id="cd06133">
    <property type="entry name" value="ERI-1_3'hExo_like"/>
    <property type="match status" value="1"/>
</dbReference>
<dbReference type="Proteomes" id="UP000237632">
    <property type="component" value="Unassembled WGS sequence"/>
</dbReference>
<dbReference type="PANTHER" id="PTHR23044:SF61">
    <property type="entry name" value="3'-5' EXORIBONUCLEASE 1-RELATED"/>
    <property type="match status" value="1"/>
</dbReference>
<evidence type="ECO:0000256" key="2">
    <source>
        <dbReference type="ARBA" id="ARBA00022801"/>
    </source>
</evidence>
<dbReference type="EMBL" id="PVHK01000248">
    <property type="protein sequence ID" value="PRH38225.1"/>
    <property type="molecule type" value="Genomic_DNA"/>
</dbReference>
<feature type="domain" description="Exonuclease" evidence="4">
    <location>
        <begin position="13"/>
        <end position="191"/>
    </location>
</feature>
<dbReference type="InterPro" id="IPR013520">
    <property type="entry name" value="Ribonucl_H"/>
</dbReference>